<proteinExistence type="predicted"/>
<accession>A0A9P0D656</accession>
<dbReference type="AlphaFoldDB" id="A0A9P0D656"/>
<dbReference type="OrthoDB" id="406368at2759"/>
<reference evidence="2" key="1">
    <citation type="submission" date="2022-01" db="EMBL/GenBank/DDBJ databases">
        <authorList>
            <person name="King R."/>
        </authorList>
    </citation>
    <scope>NUCLEOTIDE SEQUENCE</scope>
</reference>
<keyword evidence="3" id="KW-1185">Reference proteome</keyword>
<dbReference type="EMBL" id="OV651817">
    <property type="protein sequence ID" value="CAH1110561.1"/>
    <property type="molecule type" value="Genomic_DNA"/>
</dbReference>
<dbReference type="Pfam" id="PF07004">
    <property type="entry name" value="SHIPPO-rpt"/>
    <property type="match status" value="6"/>
</dbReference>
<sequence>MGGITQRPWTPTKRRGLIAAEFKGPGPACVALPSYIGRRTLESKTERAPAFSFGSRQGGKLDSIGPGPGQYNVSGMSAKGKDTPPALSLHSRPKEPKPDNFPAPGDYNPDKAEKVIHDNSPKYTFGLKTNMGKAVDTPAPNVYNIPSAVGDKGAPAYTISGRTKEPLDERVKNPAPGQYNNVFPDFYKSNSPAYTMSGRVDLPKDDNIPGPGVYSPEKVISHLRHAPSHSFGIRHSPYLGTQHGCLRREKTTWLF</sequence>
<protein>
    <recommendedName>
        <fullName evidence="4">Outer dense fiber protein 3</fullName>
    </recommendedName>
</protein>
<evidence type="ECO:0000313" key="2">
    <source>
        <dbReference type="EMBL" id="CAH1110561.1"/>
    </source>
</evidence>
<dbReference type="GO" id="GO:0005856">
    <property type="term" value="C:cytoskeleton"/>
    <property type="evidence" value="ECO:0007669"/>
    <property type="project" value="TreeGrafter"/>
</dbReference>
<evidence type="ECO:0000256" key="1">
    <source>
        <dbReference type="SAM" id="MobiDB-lite"/>
    </source>
</evidence>
<gene>
    <name evidence="2" type="ORF">PSYICH_LOCUS11298</name>
</gene>
<dbReference type="PANTHER" id="PTHR21580:SF28">
    <property type="entry name" value="BOREALIN N-TERMINAL DOMAIN-CONTAINING PROTEIN-RELATED"/>
    <property type="match status" value="1"/>
</dbReference>
<dbReference type="InterPro" id="IPR051291">
    <property type="entry name" value="CIMAP"/>
</dbReference>
<dbReference type="PANTHER" id="PTHR21580">
    <property type="entry name" value="SHIPPO-1-RELATED"/>
    <property type="match status" value="1"/>
</dbReference>
<feature type="region of interest" description="Disordered" evidence="1">
    <location>
        <begin position="43"/>
        <end position="105"/>
    </location>
</feature>
<name>A0A9P0D656_9CUCU</name>
<dbReference type="Proteomes" id="UP001153636">
    <property type="component" value="Chromosome 5"/>
</dbReference>
<dbReference type="InterPro" id="IPR010736">
    <property type="entry name" value="SHIPPO-rpt"/>
</dbReference>
<evidence type="ECO:0000313" key="3">
    <source>
        <dbReference type="Proteomes" id="UP001153636"/>
    </source>
</evidence>
<evidence type="ECO:0008006" key="4">
    <source>
        <dbReference type="Google" id="ProtNLM"/>
    </source>
</evidence>
<organism evidence="2 3">
    <name type="scientific">Psylliodes chrysocephalus</name>
    <dbReference type="NCBI Taxonomy" id="3402493"/>
    <lineage>
        <taxon>Eukaryota</taxon>
        <taxon>Metazoa</taxon>
        <taxon>Ecdysozoa</taxon>
        <taxon>Arthropoda</taxon>
        <taxon>Hexapoda</taxon>
        <taxon>Insecta</taxon>
        <taxon>Pterygota</taxon>
        <taxon>Neoptera</taxon>
        <taxon>Endopterygota</taxon>
        <taxon>Coleoptera</taxon>
        <taxon>Polyphaga</taxon>
        <taxon>Cucujiformia</taxon>
        <taxon>Chrysomeloidea</taxon>
        <taxon>Chrysomelidae</taxon>
        <taxon>Galerucinae</taxon>
        <taxon>Alticini</taxon>
        <taxon>Psylliodes</taxon>
    </lineage>
</organism>